<dbReference type="InterPro" id="IPR002963">
    <property type="entry name" value="Expansin"/>
</dbReference>
<organism evidence="3 4">
    <name type="scientific">Symbiochloris irregularis</name>
    <dbReference type="NCBI Taxonomy" id="706552"/>
    <lineage>
        <taxon>Eukaryota</taxon>
        <taxon>Viridiplantae</taxon>
        <taxon>Chlorophyta</taxon>
        <taxon>core chlorophytes</taxon>
        <taxon>Trebouxiophyceae</taxon>
        <taxon>Trebouxiales</taxon>
        <taxon>Trebouxiaceae</taxon>
        <taxon>Symbiochloris</taxon>
    </lineage>
</organism>
<dbReference type="PROSITE" id="PS50842">
    <property type="entry name" value="EXPANSIN_EG45"/>
    <property type="match status" value="1"/>
</dbReference>
<proteinExistence type="predicted"/>
<dbReference type="SUPFAM" id="SSF50685">
    <property type="entry name" value="Barwin-like endoglucanases"/>
    <property type="match status" value="2"/>
</dbReference>
<dbReference type="Gene3D" id="2.40.40.10">
    <property type="entry name" value="RlpA-like domain"/>
    <property type="match status" value="1"/>
</dbReference>
<protein>
    <recommendedName>
        <fullName evidence="2">Expansin-like EG45 domain-containing protein</fullName>
    </recommendedName>
</protein>
<dbReference type="Proteomes" id="UP001465755">
    <property type="component" value="Unassembled WGS sequence"/>
</dbReference>
<evidence type="ECO:0000313" key="4">
    <source>
        <dbReference type="Proteomes" id="UP001465755"/>
    </source>
</evidence>
<dbReference type="EMBL" id="JALJOQ010000073">
    <property type="protein sequence ID" value="KAK9801963.1"/>
    <property type="molecule type" value="Genomic_DNA"/>
</dbReference>
<gene>
    <name evidence="3" type="ORF">WJX73_002009</name>
</gene>
<evidence type="ECO:0000256" key="1">
    <source>
        <dbReference type="SAM" id="MobiDB-lite"/>
    </source>
</evidence>
<reference evidence="3 4" key="1">
    <citation type="journal article" date="2024" name="Nat. Commun.">
        <title>Phylogenomics reveals the evolutionary origins of lichenization in chlorophyte algae.</title>
        <authorList>
            <person name="Puginier C."/>
            <person name="Libourel C."/>
            <person name="Otte J."/>
            <person name="Skaloud P."/>
            <person name="Haon M."/>
            <person name="Grisel S."/>
            <person name="Petersen M."/>
            <person name="Berrin J.G."/>
            <person name="Delaux P.M."/>
            <person name="Dal Grande F."/>
            <person name="Keller J."/>
        </authorList>
    </citation>
    <scope>NUCLEOTIDE SEQUENCE [LARGE SCALE GENOMIC DNA]</scope>
    <source>
        <strain evidence="3 4">SAG 2036</strain>
    </source>
</reference>
<feature type="region of interest" description="Disordered" evidence="1">
    <location>
        <begin position="493"/>
        <end position="522"/>
    </location>
</feature>
<sequence>MTGHYDGPEIWMDSFVVYTASRYALTYGHQRDVNPWLWGLSRLSNIRVTPRLDSQSLLCWRLPQYFRTVRSVDLHSEQVPERDGQASRWRSCNGQISTADGWTSGRATFYGGTESYLSHYASRGPPPSFGFGTPLYGSCDYASQRGNQGQTFQQDFPFPVDQVAALANINPDYPGSCGRCYEIRCTTGVVPGNYTSAGVATPYPLSETYIQPGLDLNTLVDDYGRHWAGNPGAADNEIYTLCWNNTLGLTTEASSIYVTIADNCPCSAGGAYASQNTPCCGNVNHFDLSFFAFEKLAHPAYGQMPLEYRPVDCTSKVPLGLLPGYIDETVYVDNIQTGWSWDPYSITNKLLQVPGAGIDSSNATCLTASAGGGLTLTSREADQQGYQPFISSNATTLSFYATETPSDDFVNGNSVPDLQVNLANNADQYYCQSRSMTSLSMGPTSNGLTQLSAPLTSFGDCDLSRITTISFQNTGTSNINFCLDQIELTGGQPPSHLTSLPASPQGDYPGPVTPNIAEAVTS</sequence>
<dbReference type="GO" id="GO:0009664">
    <property type="term" value="P:plant-type cell wall organization"/>
    <property type="evidence" value="ECO:0007669"/>
    <property type="project" value="InterPro"/>
</dbReference>
<dbReference type="PANTHER" id="PTHR31867">
    <property type="entry name" value="EXPANSIN-A15"/>
    <property type="match status" value="1"/>
</dbReference>
<dbReference type="CDD" id="cd22271">
    <property type="entry name" value="DPBB_EXP_N-like"/>
    <property type="match status" value="1"/>
</dbReference>
<accession>A0AAW1NZC1</accession>
<dbReference type="InterPro" id="IPR036908">
    <property type="entry name" value="RlpA-like_sf"/>
</dbReference>
<name>A0AAW1NZC1_9CHLO</name>
<keyword evidence="4" id="KW-1185">Reference proteome</keyword>
<evidence type="ECO:0000259" key="2">
    <source>
        <dbReference type="PROSITE" id="PS50842"/>
    </source>
</evidence>
<comment type="caution">
    <text evidence="3">The sequence shown here is derived from an EMBL/GenBank/DDBJ whole genome shotgun (WGS) entry which is preliminary data.</text>
</comment>
<feature type="domain" description="Expansin-like EG45" evidence="2">
    <location>
        <begin position="136"/>
        <end position="313"/>
    </location>
</feature>
<dbReference type="InterPro" id="IPR007112">
    <property type="entry name" value="Expansin/allergen_DPBB_dom"/>
</dbReference>
<evidence type="ECO:0000313" key="3">
    <source>
        <dbReference type="EMBL" id="KAK9801963.1"/>
    </source>
</evidence>
<dbReference type="AlphaFoldDB" id="A0AAW1NZC1"/>